<dbReference type="Pfam" id="PF00126">
    <property type="entry name" value="HTH_1"/>
    <property type="match status" value="1"/>
</dbReference>
<dbReference type="PANTHER" id="PTHR30419">
    <property type="entry name" value="HTH-TYPE TRANSCRIPTIONAL REGULATOR YBHD"/>
    <property type="match status" value="1"/>
</dbReference>
<dbReference type="PROSITE" id="PS50931">
    <property type="entry name" value="HTH_LYSR"/>
    <property type="match status" value="1"/>
</dbReference>
<organism evidence="6 7">
    <name type="scientific">Chitinasiproducens palmae</name>
    <dbReference type="NCBI Taxonomy" id="1770053"/>
    <lineage>
        <taxon>Bacteria</taxon>
        <taxon>Pseudomonadati</taxon>
        <taxon>Pseudomonadota</taxon>
        <taxon>Betaproteobacteria</taxon>
        <taxon>Burkholderiales</taxon>
        <taxon>Burkholderiaceae</taxon>
        <taxon>Chitinasiproducens</taxon>
    </lineage>
</organism>
<feature type="domain" description="HTH lysR-type" evidence="5">
    <location>
        <begin position="1"/>
        <end position="58"/>
    </location>
</feature>
<dbReference type="OrthoDB" id="8524600at2"/>
<dbReference type="Pfam" id="PF03466">
    <property type="entry name" value="LysR_substrate"/>
    <property type="match status" value="1"/>
</dbReference>
<keyword evidence="3 6" id="KW-0238">DNA-binding</keyword>
<proteinExistence type="inferred from homology"/>
<dbReference type="InterPro" id="IPR036390">
    <property type="entry name" value="WH_DNA-bd_sf"/>
</dbReference>
<dbReference type="PRINTS" id="PR00039">
    <property type="entry name" value="HTHLYSR"/>
</dbReference>
<keyword evidence="7" id="KW-1185">Reference proteome</keyword>
<dbReference type="InterPro" id="IPR005119">
    <property type="entry name" value="LysR_subst-bd"/>
</dbReference>
<dbReference type="FunFam" id="1.10.10.10:FF:000001">
    <property type="entry name" value="LysR family transcriptional regulator"/>
    <property type="match status" value="1"/>
</dbReference>
<name>A0A1H2PIW6_9BURK</name>
<keyword evidence="2" id="KW-0805">Transcription regulation</keyword>
<comment type="similarity">
    <text evidence="1">Belongs to the LysR transcriptional regulatory family.</text>
</comment>
<dbReference type="RefSeq" id="WP_091903608.1">
    <property type="nucleotide sequence ID" value="NZ_FNLO01000001.1"/>
</dbReference>
<dbReference type="Gene3D" id="1.10.10.10">
    <property type="entry name" value="Winged helix-like DNA-binding domain superfamily/Winged helix DNA-binding domain"/>
    <property type="match status" value="1"/>
</dbReference>
<dbReference type="STRING" id="1770053.SAMN05216551_101167"/>
<dbReference type="InterPro" id="IPR036388">
    <property type="entry name" value="WH-like_DNA-bd_sf"/>
</dbReference>
<reference evidence="7" key="1">
    <citation type="submission" date="2016-09" db="EMBL/GenBank/DDBJ databases">
        <authorList>
            <person name="Varghese N."/>
            <person name="Submissions S."/>
        </authorList>
    </citation>
    <scope>NUCLEOTIDE SEQUENCE [LARGE SCALE GENOMIC DNA]</scope>
    <source>
        <strain evidence="7">JS23</strain>
    </source>
</reference>
<dbReference type="GO" id="GO:0005829">
    <property type="term" value="C:cytosol"/>
    <property type="evidence" value="ECO:0007669"/>
    <property type="project" value="TreeGrafter"/>
</dbReference>
<evidence type="ECO:0000256" key="1">
    <source>
        <dbReference type="ARBA" id="ARBA00009437"/>
    </source>
</evidence>
<dbReference type="PANTHER" id="PTHR30419:SF30">
    <property type="entry name" value="LYSR FAMILY TRANSCRIPTIONAL REGULATOR"/>
    <property type="match status" value="1"/>
</dbReference>
<evidence type="ECO:0000256" key="4">
    <source>
        <dbReference type="ARBA" id="ARBA00023163"/>
    </source>
</evidence>
<protein>
    <submittedName>
        <fullName evidence="6">DNA-binding transcriptional regulator, LysR family</fullName>
    </submittedName>
</protein>
<dbReference type="SUPFAM" id="SSF46785">
    <property type="entry name" value="Winged helix' DNA-binding domain"/>
    <property type="match status" value="1"/>
</dbReference>
<dbReference type="Gene3D" id="3.40.190.10">
    <property type="entry name" value="Periplasmic binding protein-like II"/>
    <property type="match status" value="2"/>
</dbReference>
<dbReference type="InterPro" id="IPR000847">
    <property type="entry name" value="LysR_HTH_N"/>
</dbReference>
<dbReference type="InterPro" id="IPR050950">
    <property type="entry name" value="HTH-type_LysR_regulators"/>
</dbReference>
<dbReference type="SUPFAM" id="SSF53850">
    <property type="entry name" value="Periplasmic binding protein-like II"/>
    <property type="match status" value="1"/>
</dbReference>
<accession>A0A1H2PIW6</accession>
<evidence type="ECO:0000256" key="2">
    <source>
        <dbReference type="ARBA" id="ARBA00023015"/>
    </source>
</evidence>
<keyword evidence="4" id="KW-0804">Transcription</keyword>
<dbReference type="Proteomes" id="UP000243719">
    <property type="component" value="Unassembled WGS sequence"/>
</dbReference>
<dbReference type="GO" id="GO:0003700">
    <property type="term" value="F:DNA-binding transcription factor activity"/>
    <property type="evidence" value="ECO:0007669"/>
    <property type="project" value="InterPro"/>
</dbReference>
<evidence type="ECO:0000256" key="3">
    <source>
        <dbReference type="ARBA" id="ARBA00023125"/>
    </source>
</evidence>
<evidence type="ECO:0000259" key="5">
    <source>
        <dbReference type="PROSITE" id="PS50931"/>
    </source>
</evidence>
<dbReference type="EMBL" id="FNLO01000001">
    <property type="protein sequence ID" value="SDV46202.1"/>
    <property type="molecule type" value="Genomic_DNA"/>
</dbReference>
<dbReference type="AlphaFoldDB" id="A0A1H2PIW6"/>
<gene>
    <name evidence="6" type="ORF">SAMN05216551_101167</name>
</gene>
<sequence>MKHQHLQFFLAMAEHGSIRGAARALGLTQPAVTKTVRLLERELGLPLVQRTINGVVLTEHGHALLRHAQRVDTEMRRTADAMAARREGDGGSVMAAVSASAALTLIPAALERFLVRLPRARVAMIESSLKTALDRLFDGSLDLAVLQLGPGEFPDHIQTIKLFDIEQRIVVRRDHPMRSARSLPELMACRWVVPQHPQWRGVFPTPSFWPTSMQPPATVVECSSLTIATALVRHADFVSVLPALSLTSLPSDADIVALAIEEPLPSLRMSIVYNADTPATDASDAFMKCLVAAAADWQPEA</sequence>
<evidence type="ECO:0000313" key="6">
    <source>
        <dbReference type="EMBL" id="SDV46202.1"/>
    </source>
</evidence>
<dbReference type="GO" id="GO:0003677">
    <property type="term" value="F:DNA binding"/>
    <property type="evidence" value="ECO:0007669"/>
    <property type="project" value="UniProtKB-KW"/>
</dbReference>
<evidence type="ECO:0000313" key="7">
    <source>
        <dbReference type="Proteomes" id="UP000243719"/>
    </source>
</evidence>